<reference evidence="1 2" key="1">
    <citation type="submission" date="2019-02" db="EMBL/GenBank/DDBJ databases">
        <title>Deep-cultivation of Planctomycetes and their phenomic and genomic characterization uncovers novel biology.</title>
        <authorList>
            <person name="Wiegand S."/>
            <person name="Jogler M."/>
            <person name="Boedeker C."/>
            <person name="Pinto D."/>
            <person name="Vollmers J."/>
            <person name="Rivas-Marin E."/>
            <person name="Kohn T."/>
            <person name="Peeters S.H."/>
            <person name="Heuer A."/>
            <person name="Rast P."/>
            <person name="Oberbeckmann S."/>
            <person name="Bunk B."/>
            <person name="Jeske O."/>
            <person name="Meyerdierks A."/>
            <person name="Storesund J.E."/>
            <person name="Kallscheuer N."/>
            <person name="Luecker S."/>
            <person name="Lage O.M."/>
            <person name="Pohl T."/>
            <person name="Merkel B.J."/>
            <person name="Hornburger P."/>
            <person name="Mueller R.-W."/>
            <person name="Bruemmer F."/>
            <person name="Labrenz M."/>
            <person name="Spormann A.M."/>
            <person name="Op Den Camp H."/>
            <person name="Overmann J."/>
            <person name="Amann R."/>
            <person name="Jetten M.S.M."/>
            <person name="Mascher T."/>
            <person name="Medema M.H."/>
            <person name="Devos D.P."/>
            <person name="Kaster A.-K."/>
            <person name="Ovreas L."/>
            <person name="Rohde M."/>
            <person name="Galperin M.Y."/>
            <person name="Jogler C."/>
        </authorList>
    </citation>
    <scope>NUCLEOTIDE SEQUENCE [LARGE SCALE GENOMIC DNA]</scope>
    <source>
        <strain evidence="1 2">Pla52o</strain>
    </source>
</reference>
<gene>
    <name evidence="1" type="ORF">Pla52o_05390</name>
</gene>
<dbReference type="InterPro" id="IPR025990">
    <property type="entry name" value="zinc_ribbon_bacterial"/>
</dbReference>
<name>A0A5C6CUG6_9BACT</name>
<organism evidence="1 2">
    <name type="scientific">Novipirellula galeiformis</name>
    <dbReference type="NCBI Taxonomy" id="2528004"/>
    <lineage>
        <taxon>Bacteria</taxon>
        <taxon>Pseudomonadati</taxon>
        <taxon>Planctomycetota</taxon>
        <taxon>Planctomycetia</taxon>
        <taxon>Pirellulales</taxon>
        <taxon>Pirellulaceae</taxon>
        <taxon>Novipirellula</taxon>
    </lineage>
</organism>
<dbReference type="Proteomes" id="UP000316304">
    <property type="component" value="Unassembled WGS sequence"/>
</dbReference>
<protein>
    <recommendedName>
        <fullName evidence="3">CPXCG motif-containing cysteine-rich protein</fullName>
    </recommendedName>
</protein>
<comment type="caution">
    <text evidence="1">The sequence shown here is derived from an EMBL/GenBank/DDBJ whole genome shotgun (WGS) entry which is preliminary data.</text>
</comment>
<dbReference type="EMBL" id="SJPT01000001">
    <property type="protein sequence ID" value="TWU26686.1"/>
    <property type="molecule type" value="Genomic_DNA"/>
</dbReference>
<dbReference type="Pfam" id="PF14255">
    <property type="entry name" value="Zn_ribbon_21"/>
    <property type="match status" value="1"/>
</dbReference>
<accession>A0A5C6CUG6</accession>
<evidence type="ECO:0000313" key="1">
    <source>
        <dbReference type="EMBL" id="TWU26686.1"/>
    </source>
</evidence>
<dbReference type="AlphaFoldDB" id="A0A5C6CUG6"/>
<proteinExistence type="predicted"/>
<sequence length="79" mass="8964">MIRVDTPQASIHKSVKMDNEATYLCDSCGEEIVIPLDPSSGTQQEYVEDCPVCCNPNVIHVDWLDDEARVWAEPEQDHF</sequence>
<keyword evidence="2" id="KW-1185">Reference proteome</keyword>
<evidence type="ECO:0000313" key="2">
    <source>
        <dbReference type="Proteomes" id="UP000316304"/>
    </source>
</evidence>
<evidence type="ECO:0008006" key="3">
    <source>
        <dbReference type="Google" id="ProtNLM"/>
    </source>
</evidence>